<dbReference type="AlphaFoldDB" id="A0A0N0BIY8"/>
<dbReference type="PANTHER" id="PTHR31535:SF3">
    <property type="entry name" value="REGULATORY PROTEIN ZESTE"/>
    <property type="match status" value="1"/>
</dbReference>
<keyword evidence="3" id="KW-1185">Reference proteome</keyword>
<accession>A0A0N0BIY8</accession>
<dbReference type="EMBL" id="KQ435724">
    <property type="protein sequence ID" value="KOX78368.1"/>
    <property type="molecule type" value="Genomic_DNA"/>
</dbReference>
<sequence>MKERKSTNPDIRQVFSDASGGGAGAGVGGGNGGGGGGGGNHLASTASGGGAGAGVGGGNGGGGGGGGNHLASTGGVATELRFRNGNVGDDLEIALFCISLCPEGESRNQHYKPVNRVSTLERTSSTATSNQEQESFSAVSSMYGETSIQALPYRSYDRSVNRRKPGNAEISGNVKINLFKICITHRHQIWTSTNVQKTQKQIPPRDTEQTLRHTNPRTPRLDRHTNHSRVITKSNQLIVYIQVKGLHNSRYCKTNQHWRRLYSESLKRKDLKGERNFAALALHLKSAIHFRNFYRTSRKFELFEHVNEKEIIIMMRFQRTKTNLIQCHYSVATLIQNSRIMCEKQHPSNDHHFENEQVMTSVFQSTLYMQIKETAGPNTDQNIKRNKKTKVWKVEKRGDDRRGLMQAQGEDKVPMSNVVFFKFNKHCHLVAIIQPMIT</sequence>
<evidence type="ECO:0000313" key="3">
    <source>
        <dbReference type="Proteomes" id="UP000053105"/>
    </source>
</evidence>
<dbReference type="Proteomes" id="UP000053105">
    <property type="component" value="Unassembled WGS sequence"/>
</dbReference>
<organism evidence="2 3">
    <name type="scientific">Melipona quadrifasciata</name>
    <dbReference type="NCBI Taxonomy" id="166423"/>
    <lineage>
        <taxon>Eukaryota</taxon>
        <taxon>Metazoa</taxon>
        <taxon>Ecdysozoa</taxon>
        <taxon>Arthropoda</taxon>
        <taxon>Hexapoda</taxon>
        <taxon>Insecta</taxon>
        <taxon>Pterygota</taxon>
        <taxon>Neoptera</taxon>
        <taxon>Endopterygota</taxon>
        <taxon>Hymenoptera</taxon>
        <taxon>Apocrita</taxon>
        <taxon>Aculeata</taxon>
        <taxon>Apoidea</taxon>
        <taxon>Anthophila</taxon>
        <taxon>Apidae</taxon>
        <taxon>Melipona</taxon>
    </lineage>
</organism>
<dbReference type="STRING" id="166423.A0A0N0BIY8"/>
<evidence type="ECO:0000256" key="1">
    <source>
        <dbReference type="SAM" id="MobiDB-lite"/>
    </source>
</evidence>
<dbReference type="PANTHER" id="PTHR31535">
    <property type="match status" value="1"/>
</dbReference>
<feature type="region of interest" description="Disordered" evidence="1">
    <location>
        <begin position="1"/>
        <end position="27"/>
    </location>
</feature>
<name>A0A0N0BIY8_9HYME</name>
<feature type="region of interest" description="Disordered" evidence="1">
    <location>
        <begin position="194"/>
        <end position="223"/>
    </location>
</feature>
<reference evidence="2 3" key="1">
    <citation type="submission" date="2015-07" db="EMBL/GenBank/DDBJ databases">
        <title>The genome of Melipona quadrifasciata.</title>
        <authorList>
            <person name="Pan H."/>
            <person name="Kapheim K."/>
        </authorList>
    </citation>
    <scope>NUCLEOTIDE SEQUENCE [LARGE SCALE GENOMIC DNA]</scope>
    <source>
        <strain evidence="2">0111107301</strain>
        <tissue evidence="2">Whole body</tissue>
    </source>
</reference>
<proteinExistence type="predicted"/>
<protein>
    <submittedName>
        <fullName evidence="2">Uncharacterized protein</fullName>
    </submittedName>
</protein>
<evidence type="ECO:0000313" key="2">
    <source>
        <dbReference type="EMBL" id="KOX78368.1"/>
    </source>
</evidence>
<gene>
    <name evidence="2" type="ORF">WN51_07775</name>
</gene>